<reference evidence="1 2" key="1">
    <citation type="submission" date="2021-02" db="EMBL/GenBank/DDBJ databases">
        <title>Actinophytocola xerophila sp. nov., isolated from soil of cotton cropping field.</title>
        <authorList>
            <person name="Huang R."/>
            <person name="Chen X."/>
            <person name="Ge X."/>
            <person name="Liu W."/>
        </authorList>
    </citation>
    <scope>NUCLEOTIDE SEQUENCE [LARGE SCALE GENOMIC DNA]</scope>
    <source>
        <strain evidence="1 2">S1-96</strain>
    </source>
</reference>
<name>A0ABT2J9L4_9PSEU</name>
<sequence>MTLLSVDVLGDVGPATAGQVAMFAGTWLPDHPPADLHDGDLVVRPYHPTRNPAVP</sequence>
<dbReference type="EMBL" id="JAFFZE010000012">
    <property type="protein sequence ID" value="MCT2584565.1"/>
    <property type="molecule type" value="Genomic_DNA"/>
</dbReference>
<comment type="caution">
    <text evidence="1">The sequence shown here is derived from an EMBL/GenBank/DDBJ whole genome shotgun (WGS) entry which is preliminary data.</text>
</comment>
<evidence type="ECO:0000313" key="1">
    <source>
        <dbReference type="EMBL" id="MCT2584565.1"/>
    </source>
</evidence>
<organism evidence="1 2">
    <name type="scientific">Actinophytocola gossypii</name>
    <dbReference type="NCBI Taxonomy" id="2812003"/>
    <lineage>
        <taxon>Bacteria</taxon>
        <taxon>Bacillati</taxon>
        <taxon>Actinomycetota</taxon>
        <taxon>Actinomycetes</taxon>
        <taxon>Pseudonocardiales</taxon>
        <taxon>Pseudonocardiaceae</taxon>
    </lineage>
</organism>
<accession>A0ABT2J9L4</accession>
<gene>
    <name evidence="1" type="ORF">JT362_15680</name>
</gene>
<evidence type="ECO:0000313" key="2">
    <source>
        <dbReference type="Proteomes" id="UP001156441"/>
    </source>
</evidence>
<keyword evidence="2" id="KW-1185">Reference proteome</keyword>
<dbReference type="RefSeq" id="WP_260191958.1">
    <property type="nucleotide sequence ID" value="NZ_JAFFZE010000012.1"/>
</dbReference>
<proteinExistence type="predicted"/>
<protein>
    <submittedName>
        <fullName evidence="1">Uncharacterized protein</fullName>
    </submittedName>
</protein>
<dbReference type="Proteomes" id="UP001156441">
    <property type="component" value="Unassembled WGS sequence"/>
</dbReference>